<protein>
    <submittedName>
        <fullName evidence="1">Uncharacterized protein</fullName>
    </submittedName>
</protein>
<proteinExistence type="predicted"/>
<reference evidence="1 2" key="1">
    <citation type="submission" date="2024-08" db="EMBL/GenBank/DDBJ databases">
        <title>Whole-genome sequencing of halo(alkali)philic microorganisms from hypersaline lakes.</title>
        <authorList>
            <person name="Sorokin D.Y."/>
            <person name="Merkel A.Y."/>
            <person name="Messina E."/>
            <person name="Yakimov M."/>
        </authorList>
    </citation>
    <scope>NUCLEOTIDE SEQUENCE [LARGE SCALE GENOMIC DNA]</scope>
    <source>
        <strain evidence="1 2">Cl-TMA</strain>
    </source>
</reference>
<accession>A0ABV4TY17</accession>
<dbReference type="EMBL" id="JBGUAW010000011">
    <property type="protein sequence ID" value="MFA9462153.1"/>
    <property type="molecule type" value="Genomic_DNA"/>
</dbReference>
<evidence type="ECO:0000313" key="1">
    <source>
        <dbReference type="EMBL" id="MFA9462153.1"/>
    </source>
</evidence>
<dbReference type="InterPro" id="IPR016064">
    <property type="entry name" value="NAD/diacylglycerol_kinase_sf"/>
</dbReference>
<dbReference type="Proteomes" id="UP001575181">
    <property type="component" value="Unassembled WGS sequence"/>
</dbReference>
<dbReference type="RefSeq" id="WP_373657042.1">
    <property type="nucleotide sequence ID" value="NZ_JBGUAW010000011.1"/>
</dbReference>
<sequence>MAVKQAPGPTLIPVVLKLLAGDYTESELVSAQSTPTVEVTCGHDFLLSLDGELHRMREARFAVVPGALRFVAAEP</sequence>
<dbReference type="SUPFAM" id="SSF111331">
    <property type="entry name" value="NAD kinase/diacylglycerol kinase-like"/>
    <property type="match status" value="1"/>
</dbReference>
<evidence type="ECO:0000313" key="2">
    <source>
        <dbReference type="Proteomes" id="UP001575181"/>
    </source>
</evidence>
<keyword evidence="2" id="KW-1185">Reference proteome</keyword>
<comment type="caution">
    <text evidence="1">The sequence shown here is derived from an EMBL/GenBank/DDBJ whole genome shotgun (WGS) entry which is preliminary data.</text>
</comment>
<organism evidence="1 2">
    <name type="scientific">Thiohalorhabdus methylotrophus</name>
    <dbReference type="NCBI Taxonomy" id="3242694"/>
    <lineage>
        <taxon>Bacteria</taxon>
        <taxon>Pseudomonadati</taxon>
        <taxon>Pseudomonadota</taxon>
        <taxon>Gammaproteobacteria</taxon>
        <taxon>Thiohalorhabdales</taxon>
        <taxon>Thiohalorhabdaceae</taxon>
        <taxon>Thiohalorhabdus</taxon>
    </lineage>
</organism>
<gene>
    <name evidence="1" type="ORF">ACERLL_15145</name>
</gene>
<name>A0ABV4TY17_9GAMM</name>